<dbReference type="CDD" id="cd07208">
    <property type="entry name" value="Pat_hypo_Ecoli_yjju_like"/>
    <property type="match status" value="1"/>
</dbReference>
<evidence type="ECO:0000256" key="3">
    <source>
        <dbReference type="ARBA" id="ARBA00023098"/>
    </source>
</evidence>
<comment type="caution">
    <text evidence="6">The sequence shown here is derived from an EMBL/GenBank/DDBJ whole genome shotgun (WGS) entry which is preliminary data.</text>
</comment>
<dbReference type="InterPro" id="IPR050301">
    <property type="entry name" value="NTE"/>
</dbReference>
<feature type="short sequence motif" description="GXGXXG" evidence="4">
    <location>
        <begin position="10"/>
        <end position="15"/>
    </location>
</feature>
<dbReference type="InterPro" id="IPR045943">
    <property type="entry name" value="DUF6363"/>
</dbReference>
<gene>
    <name evidence="6" type="ORF">NC797_04525</name>
</gene>
<evidence type="ECO:0000313" key="7">
    <source>
        <dbReference type="Proteomes" id="UP001145050"/>
    </source>
</evidence>
<dbReference type="PANTHER" id="PTHR14226">
    <property type="entry name" value="NEUROPATHY TARGET ESTERASE/SWISS CHEESE D.MELANOGASTER"/>
    <property type="match status" value="1"/>
</dbReference>
<dbReference type="Pfam" id="PF01734">
    <property type="entry name" value="Patatin"/>
    <property type="match status" value="1"/>
</dbReference>
<dbReference type="InterPro" id="IPR016035">
    <property type="entry name" value="Acyl_Trfase/lysoPLipase"/>
</dbReference>
<evidence type="ECO:0000313" key="6">
    <source>
        <dbReference type="EMBL" id="MDC3423773.1"/>
    </source>
</evidence>
<proteinExistence type="predicted"/>
<feature type="active site" description="Proton acceptor" evidence="4">
    <location>
        <position position="160"/>
    </location>
</feature>
<keyword evidence="1 4" id="KW-0378">Hydrolase</keyword>
<dbReference type="Gene3D" id="3.40.1090.10">
    <property type="entry name" value="Cytosolic phospholipase A2 catalytic domain"/>
    <property type="match status" value="2"/>
</dbReference>
<feature type="short sequence motif" description="DGA/G" evidence="4">
    <location>
        <begin position="160"/>
        <end position="162"/>
    </location>
</feature>
<sequence length="289" mass="32719">MEKTGLILEGGGMRGAYTAGVLDFFLDNNITFPYVVGSSAGACVGSSYVAKQRERNYKIIVEYGDHPEYISFTRAIRKRELFGMDFLFDILPNSLVPFDYASFSESNTKFVVGTTDIYSGQSVYYHHFSSKEELLRVIRASSSLPFLAPSIHYKGKNLMDGGIADPIAIQPSIEAGNKKHVVVLTRNEGYIKKRAKFNWVVKNAYKKHPGLKKAISKRHQLYNHTMTKLEAMEKVGEAFLIRPKEPLLVSRVEKNKQKLHALYEQGYFEAKQQKENIQAFLEGESSQLL</sequence>
<evidence type="ECO:0000256" key="4">
    <source>
        <dbReference type="PROSITE-ProRule" id="PRU01161"/>
    </source>
</evidence>
<organism evidence="6 7">
    <name type="scientific">Terrihalobacillus insolitus</name>
    <dbReference type="NCBI Taxonomy" id="2950438"/>
    <lineage>
        <taxon>Bacteria</taxon>
        <taxon>Bacillati</taxon>
        <taxon>Bacillota</taxon>
        <taxon>Bacilli</taxon>
        <taxon>Bacillales</taxon>
        <taxon>Bacillaceae</taxon>
        <taxon>Terrihalobacillus</taxon>
    </lineage>
</organism>
<keyword evidence="3 4" id="KW-0443">Lipid metabolism</keyword>
<keyword evidence="2 4" id="KW-0442">Lipid degradation</keyword>
<dbReference type="GO" id="GO:0016787">
    <property type="term" value="F:hydrolase activity"/>
    <property type="evidence" value="ECO:0007669"/>
    <property type="project" value="UniProtKB-UniRule"/>
</dbReference>
<dbReference type="PROSITE" id="PS51635">
    <property type="entry name" value="PNPLA"/>
    <property type="match status" value="1"/>
</dbReference>
<dbReference type="EMBL" id="JAMQKB010000002">
    <property type="protein sequence ID" value="MDC3423773.1"/>
    <property type="molecule type" value="Genomic_DNA"/>
</dbReference>
<feature type="short sequence motif" description="GXSXG" evidence="4">
    <location>
        <begin position="37"/>
        <end position="41"/>
    </location>
</feature>
<dbReference type="SUPFAM" id="SSF52151">
    <property type="entry name" value="FabD/lysophospholipase-like"/>
    <property type="match status" value="1"/>
</dbReference>
<feature type="active site" description="Nucleophile" evidence="4">
    <location>
        <position position="39"/>
    </location>
</feature>
<evidence type="ECO:0000259" key="5">
    <source>
        <dbReference type="PROSITE" id="PS51635"/>
    </source>
</evidence>
<dbReference type="PANTHER" id="PTHR14226:SF25">
    <property type="entry name" value="PHOSPHOESTERASE"/>
    <property type="match status" value="1"/>
</dbReference>
<dbReference type="InterPro" id="IPR002641">
    <property type="entry name" value="PNPLA_dom"/>
</dbReference>
<dbReference type="GO" id="GO:0016042">
    <property type="term" value="P:lipid catabolic process"/>
    <property type="evidence" value="ECO:0007669"/>
    <property type="project" value="UniProtKB-UniRule"/>
</dbReference>
<feature type="domain" description="PNPLA" evidence="5">
    <location>
        <begin position="6"/>
        <end position="173"/>
    </location>
</feature>
<dbReference type="Pfam" id="PF19890">
    <property type="entry name" value="DUF6363"/>
    <property type="match status" value="1"/>
</dbReference>
<accession>A0A9X4AMR7</accession>
<reference evidence="6" key="1">
    <citation type="submission" date="2022-06" db="EMBL/GenBank/DDBJ databases">
        <title>Aquibacillus sp. a new bacterium isolated from soil saline samples.</title>
        <authorList>
            <person name="Galisteo C."/>
            <person name="De La Haba R."/>
            <person name="Sanchez-Porro C."/>
            <person name="Ventosa A."/>
        </authorList>
    </citation>
    <scope>NUCLEOTIDE SEQUENCE</scope>
    <source>
        <strain evidence="6">3ASR75-11</strain>
    </source>
</reference>
<name>A0A9X4AMR7_9BACI</name>
<dbReference type="InterPro" id="IPR037483">
    <property type="entry name" value="YjjU-like"/>
</dbReference>
<dbReference type="Proteomes" id="UP001145050">
    <property type="component" value="Unassembled WGS sequence"/>
</dbReference>
<dbReference type="AlphaFoldDB" id="A0A9X4AMR7"/>
<keyword evidence="7" id="KW-1185">Reference proteome</keyword>
<protein>
    <submittedName>
        <fullName evidence="6">Patatin family protein</fullName>
    </submittedName>
</protein>
<evidence type="ECO:0000256" key="2">
    <source>
        <dbReference type="ARBA" id="ARBA00022963"/>
    </source>
</evidence>
<evidence type="ECO:0000256" key="1">
    <source>
        <dbReference type="ARBA" id="ARBA00022801"/>
    </source>
</evidence>